<evidence type="ECO:0000256" key="1">
    <source>
        <dbReference type="ARBA" id="ARBA00004651"/>
    </source>
</evidence>
<feature type="domain" description="SHOCT" evidence="7">
    <location>
        <begin position="119"/>
        <end position="146"/>
    </location>
</feature>
<feature type="transmembrane region" description="Helical" evidence="6">
    <location>
        <begin position="20"/>
        <end position="39"/>
    </location>
</feature>
<evidence type="ECO:0000256" key="4">
    <source>
        <dbReference type="ARBA" id="ARBA00022989"/>
    </source>
</evidence>
<dbReference type="Pfam" id="PF09851">
    <property type="entry name" value="SHOCT"/>
    <property type="match status" value="1"/>
</dbReference>
<dbReference type="InterPro" id="IPR018649">
    <property type="entry name" value="SHOCT"/>
</dbReference>
<accession>A0ABV6XWU1</accession>
<dbReference type="Pfam" id="PF13396">
    <property type="entry name" value="PLDc_N"/>
    <property type="match status" value="1"/>
</dbReference>
<feature type="domain" description="Cardiolipin synthase N-terminal" evidence="8">
    <location>
        <begin position="34"/>
        <end position="79"/>
    </location>
</feature>
<evidence type="ECO:0000259" key="8">
    <source>
        <dbReference type="Pfam" id="PF13396"/>
    </source>
</evidence>
<evidence type="ECO:0000256" key="3">
    <source>
        <dbReference type="ARBA" id="ARBA00022692"/>
    </source>
</evidence>
<organism evidence="9 10">
    <name type="scientific">Streptacidiphilus jeojiensis</name>
    <dbReference type="NCBI Taxonomy" id="3229225"/>
    <lineage>
        <taxon>Bacteria</taxon>
        <taxon>Bacillati</taxon>
        <taxon>Actinomycetota</taxon>
        <taxon>Actinomycetes</taxon>
        <taxon>Kitasatosporales</taxon>
        <taxon>Streptomycetaceae</taxon>
        <taxon>Streptacidiphilus</taxon>
    </lineage>
</organism>
<gene>
    <name evidence="9" type="ORF">ABUW04_29455</name>
</gene>
<evidence type="ECO:0000259" key="7">
    <source>
        <dbReference type="Pfam" id="PF09851"/>
    </source>
</evidence>
<comment type="subcellular location">
    <subcellularLocation>
        <location evidence="1">Cell membrane</location>
        <topology evidence="1">Multi-pass membrane protein</topology>
    </subcellularLocation>
</comment>
<comment type="caution">
    <text evidence="9">The sequence shown here is derived from an EMBL/GenBank/DDBJ whole genome shotgun (WGS) entry which is preliminary data.</text>
</comment>
<dbReference type="InterPro" id="IPR027379">
    <property type="entry name" value="CLS_N"/>
</dbReference>
<keyword evidence="2" id="KW-1003">Cell membrane</keyword>
<evidence type="ECO:0000313" key="9">
    <source>
        <dbReference type="EMBL" id="MFC1442387.1"/>
    </source>
</evidence>
<evidence type="ECO:0000313" key="10">
    <source>
        <dbReference type="Proteomes" id="UP001592581"/>
    </source>
</evidence>
<keyword evidence="10" id="KW-1185">Reference proteome</keyword>
<name>A0ABV6XWU1_9ACTN</name>
<keyword evidence="3 6" id="KW-0812">Transmembrane</keyword>
<keyword evidence="5 6" id="KW-0472">Membrane</keyword>
<dbReference type="RefSeq" id="WP_380567441.1">
    <property type="nucleotide sequence ID" value="NZ_JBEUKS010000012.1"/>
</dbReference>
<protein>
    <submittedName>
        <fullName evidence="9">SHOCT domain-containing protein</fullName>
    </submittedName>
</protein>
<reference evidence="9 10" key="1">
    <citation type="submission" date="2024-06" db="EMBL/GenBank/DDBJ databases">
        <authorList>
            <person name="Lee S.D."/>
        </authorList>
    </citation>
    <scope>NUCLEOTIDE SEQUENCE [LARGE SCALE GENOMIC DNA]</scope>
    <source>
        <strain evidence="9 10">N1-10</strain>
    </source>
</reference>
<evidence type="ECO:0000256" key="5">
    <source>
        <dbReference type="ARBA" id="ARBA00023136"/>
    </source>
</evidence>
<evidence type="ECO:0000256" key="6">
    <source>
        <dbReference type="SAM" id="Phobius"/>
    </source>
</evidence>
<feature type="transmembrane region" description="Helical" evidence="6">
    <location>
        <begin position="59"/>
        <end position="79"/>
    </location>
</feature>
<dbReference type="Proteomes" id="UP001592581">
    <property type="component" value="Unassembled WGS sequence"/>
</dbReference>
<evidence type="ECO:0000256" key="2">
    <source>
        <dbReference type="ARBA" id="ARBA00022475"/>
    </source>
</evidence>
<sequence>MTRGQGPGTGDRSLAVNYPLLDAFWTMLWFFLWIMWLFLLFRIIGDIFRNHETSGWSKAAWLIVVIVLPFLGVLVYVIIHGGDMSRRDLAQAQRQQEVFQDYVRQAAGTGSTPGAGNADELTKLVALKEQGALTEAEFQQAKAKILA</sequence>
<proteinExistence type="predicted"/>
<keyword evidence="4 6" id="KW-1133">Transmembrane helix</keyword>
<dbReference type="EMBL" id="JBEUKS010000012">
    <property type="protein sequence ID" value="MFC1442387.1"/>
    <property type="molecule type" value="Genomic_DNA"/>
</dbReference>